<dbReference type="GO" id="GO:0005886">
    <property type="term" value="C:plasma membrane"/>
    <property type="evidence" value="ECO:0007669"/>
    <property type="project" value="UniProtKB-SubCell"/>
</dbReference>
<keyword evidence="15" id="KW-0012">Acyltransferase</keyword>
<evidence type="ECO:0000256" key="3">
    <source>
        <dbReference type="ARBA" id="ARBA00022458"/>
    </source>
</evidence>
<evidence type="ECO:0000256" key="5">
    <source>
        <dbReference type="ARBA" id="ARBA00022519"/>
    </source>
</evidence>
<dbReference type="SMART" id="SM00825">
    <property type="entry name" value="PKS_KS"/>
    <property type="match status" value="1"/>
</dbReference>
<dbReference type="PROSITE" id="PS52004">
    <property type="entry name" value="KS3_2"/>
    <property type="match status" value="1"/>
</dbReference>
<evidence type="ECO:0000256" key="7">
    <source>
        <dbReference type="ARBA" id="ARBA00022692"/>
    </source>
</evidence>
<dbReference type="HOGENOM" id="CLU_000022_69_2_9"/>
<proteinExistence type="inferred from homology"/>
<evidence type="ECO:0000256" key="12">
    <source>
        <dbReference type="ARBA" id="ARBA00041756"/>
    </source>
</evidence>
<dbReference type="InterPro" id="IPR018201">
    <property type="entry name" value="Ketoacyl_synth_AS"/>
</dbReference>
<evidence type="ECO:0000256" key="8">
    <source>
        <dbReference type="ARBA" id="ARBA00022989"/>
    </source>
</evidence>
<dbReference type="EMBL" id="CP003179">
    <property type="protein sequence ID" value="AEW04122.1"/>
    <property type="molecule type" value="Genomic_DNA"/>
</dbReference>
<reference evidence="15 16" key="2">
    <citation type="journal article" date="2012" name="Stand. Genomic Sci.">
        <title>Complete genome sequence of the moderately thermophilic mineral-sulfide-oxidizing firmicute Sulfobacillus acidophilus type strain (NAL(T)).</title>
        <authorList>
            <person name="Anderson I."/>
            <person name="Chertkov O."/>
            <person name="Chen A."/>
            <person name="Saunders E."/>
            <person name="Lapidus A."/>
            <person name="Nolan M."/>
            <person name="Lucas S."/>
            <person name="Hammon N."/>
            <person name="Deshpande S."/>
            <person name="Cheng J.F."/>
            <person name="Han C."/>
            <person name="Tapia R."/>
            <person name="Goodwin L.A."/>
            <person name="Pitluck S."/>
            <person name="Liolios K."/>
            <person name="Pagani I."/>
            <person name="Ivanova N."/>
            <person name="Mikhailova N."/>
            <person name="Pati A."/>
            <person name="Palaniappan K."/>
            <person name="Land M."/>
            <person name="Pan C."/>
            <person name="Rohde M."/>
            <person name="Pukall R."/>
            <person name="Goker M."/>
            <person name="Detter J.C."/>
            <person name="Woyke T."/>
            <person name="Bristow J."/>
            <person name="Eisen J.A."/>
            <person name="Markowitz V."/>
            <person name="Hugenholtz P."/>
            <person name="Kyrpides N.C."/>
            <person name="Klenk H.P."/>
            <person name="Mavromatis K."/>
        </authorList>
    </citation>
    <scope>NUCLEOTIDE SEQUENCE [LARGE SCALE GENOMIC DNA]</scope>
    <source>
        <strain evidence="16">ATCC 700253 / DSM 10332 / NAL</strain>
    </source>
</reference>
<keyword evidence="3" id="KW-0536">Nodulation</keyword>
<accession>G8TZV3</accession>
<gene>
    <name evidence="15" type="ordered locus">Sulac_0594</name>
</gene>
<comment type="function">
    <text evidence="10">Proposed to synthesize NOD factor fatty acyl chain. Involved in the synthesis of a highly unsaturated fatty acid moiety, which forms part of a lipo-oligosaccharide that is responsible for host specificity.</text>
</comment>
<comment type="subcellular location">
    <subcellularLocation>
        <location evidence="1">Cell inner membrane</location>
    </subcellularLocation>
</comment>
<evidence type="ECO:0000259" key="14">
    <source>
        <dbReference type="PROSITE" id="PS52004"/>
    </source>
</evidence>
<evidence type="ECO:0000256" key="13">
    <source>
        <dbReference type="RuleBase" id="RU003694"/>
    </source>
</evidence>
<organism evidence="15 16">
    <name type="scientific">Sulfobacillus acidophilus (strain ATCC 700253 / DSM 10332 / NAL)</name>
    <dbReference type="NCBI Taxonomy" id="679936"/>
    <lineage>
        <taxon>Bacteria</taxon>
        <taxon>Bacillati</taxon>
        <taxon>Bacillota</taxon>
        <taxon>Clostridia</taxon>
        <taxon>Eubacteriales</taxon>
        <taxon>Clostridiales Family XVII. Incertae Sedis</taxon>
        <taxon>Sulfobacillus</taxon>
    </lineage>
</organism>
<comment type="similarity">
    <text evidence="2 13">Belongs to the thiolase-like superfamily. Beta-ketoacyl-ACP synthases family.</text>
</comment>
<protein>
    <recommendedName>
        <fullName evidence="11">Nodulation protein E</fullName>
    </recommendedName>
    <alternativeName>
        <fullName evidence="12">Host-specificity of nodulation protein B</fullName>
    </alternativeName>
</protein>
<dbReference type="CDD" id="cd00834">
    <property type="entry name" value="KAS_I_II"/>
    <property type="match status" value="1"/>
</dbReference>
<dbReference type="InterPro" id="IPR016039">
    <property type="entry name" value="Thiolase-like"/>
</dbReference>
<dbReference type="InterPro" id="IPR014030">
    <property type="entry name" value="Ketoacyl_synth_N"/>
</dbReference>
<reference evidence="16" key="1">
    <citation type="submission" date="2011-12" db="EMBL/GenBank/DDBJ databases">
        <title>The complete genome of chromosome of Sulfobacillus acidophilus DSM 10332.</title>
        <authorList>
            <person name="Lucas S."/>
            <person name="Han J."/>
            <person name="Lapidus A."/>
            <person name="Bruce D."/>
            <person name="Goodwin L."/>
            <person name="Pitluck S."/>
            <person name="Peters L."/>
            <person name="Kyrpides N."/>
            <person name="Mavromatis K."/>
            <person name="Ivanova N."/>
            <person name="Mikhailova N."/>
            <person name="Chertkov O."/>
            <person name="Saunders E."/>
            <person name="Detter J.C."/>
            <person name="Tapia R."/>
            <person name="Han C."/>
            <person name="Land M."/>
            <person name="Hauser L."/>
            <person name="Markowitz V."/>
            <person name="Cheng J.-F."/>
            <person name="Hugenholtz P."/>
            <person name="Woyke T."/>
            <person name="Wu D."/>
            <person name="Pukall R."/>
            <person name="Gehrich-Schroeter G."/>
            <person name="Schneider S."/>
            <person name="Klenk H.-P."/>
            <person name="Eisen J.A."/>
        </authorList>
    </citation>
    <scope>NUCLEOTIDE SEQUENCE [LARGE SCALE GENOMIC DNA]</scope>
    <source>
        <strain evidence="16">ATCC 700253 / DSM 10332 / NAL</strain>
    </source>
</reference>
<evidence type="ECO:0000313" key="16">
    <source>
        <dbReference type="Proteomes" id="UP000005439"/>
    </source>
</evidence>
<evidence type="ECO:0000256" key="10">
    <source>
        <dbReference type="ARBA" id="ARBA00037576"/>
    </source>
</evidence>
<evidence type="ECO:0000256" key="4">
    <source>
        <dbReference type="ARBA" id="ARBA00022475"/>
    </source>
</evidence>
<dbReference type="Proteomes" id="UP000005439">
    <property type="component" value="Chromosome"/>
</dbReference>
<dbReference type="InterPro" id="IPR020841">
    <property type="entry name" value="PKS_Beta-ketoAc_synthase_dom"/>
</dbReference>
<dbReference type="InterPro" id="IPR000794">
    <property type="entry name" value="Beta-ketoacyl_synthase"/>
</dbReference>
<evidence type="ECO:0000313" key="15">
    <source>
        <dbReference type="EMBL" id="AEW04122.1"/>
    </source>
</evidence>
<keyword evidence="6 13" id="KW-0808">Transferase</keyword>
<dbReference type="GO" id="GO:0004315">
    <property type="term" value="F:3-oxoacyl-[acyl-carrier-protein] synthase activity"/>
    <property type="evidence" value="ECO:0007669"/>
    <property type="project" value="InterPro"/>
</dbReference>
<sequence length="404" mass="42608">MYPATVAVTGLGTVTGSGIGPGSLWNDVVSVRPRVRCLSFGSRNYLGVCIPDREALRHTCSDVARYDDFTWLGFLAAQEALFDAGWDTRPSSFTRAAVIIGTAFGGITTIEETYHGLFVAKRERTRPLTLPSAMSNSLAGIIATRYRMEGPNLTLSTACSSSAHAIGLGWQWISHGICDVVVAGGSDAPLVSGTYASWDALKVLAPLCDPPDVAVKPFDQQRRGLVLGEGASVIVLEAGHRAKLWSRPPLAFVRGYGASADAKHLTHPDANGMARAMEQCLISGSCSPSEVDYIHAHGTGTLSNDMAESAAIRHVFGTPSPPVSSSKPITGHTMGAAGSISVAVAILSLMHQTIPATANLRHIDPQCEGVHHVTEPLKSPIRRVMVNAFGFGGNNASILIEAVS</sequence>
<feature type="domain" description="Ketosynthase family 3 (KS3)" evidence="14">
    <location>
        <begin position="3"/>
        <end position="402"/>
    </location>
</feature>
<dbReference type="Pfam" id="PF02801">
    <property type="entry name" value="Ketoacyl-synt_C"/>
    <property type="match status" value="1"/>
</dbReference>
<evidence type="ECO:0000256" key="9">
    <source>
        <dbReference type="ARBA" id="ARBA00023136"/>
    </source>
</evidence>
<evidence type="ECO:0000256" key="2">
    <source>
        <dbReference type="ARBA" id="ARBA00008467"/>
    </source>
</evidence>
<dbReference type="SUPFAM" id="SSF53901">
    <property type="entry name" value="Thiolase-like"/>
    <property type="match status" value="2"/>
</dbReference>
<dbReference type="PROSITE" id="PS00606">
    <property type="entry name" value="KS3_1"/>
    <property type="match status" value="1"/>
</dbReference>
<dbReference type="GO" id="GO:0006633">
    <property type="term" value="P:fatty acid biosynthetic process"/>
    <property type="evidence" value="ECO:0007669"/>
    <property type="project" value="InterPro"/>
</dbReference>
<keyword evidence="16" id="KW-1185">Reference proteome</keyword>
<keyword evidence="5" id="KW-0997">Cell inner membrane</keyword>
<dbReference type="AlphaFoldDB" id="G8TZV3"/>
<keyword evidence="7" id="KW-0812">Transmembrane</keyword>
<name>G8TZV3_SULAD</name>
<evidence type="ECO:0000256" key="11">
    <source>
        <dbReference type="ARBA" id="ARBA00039445"/>
    </source>
</evidence>
<dbReference type="InterPro" id="IPR014031">
    <property type="entry name" value="Ketoacyl_synth_C"/>
</dbReference>
<dbReference type="PANTHER" id="PTHR11712">
    <property type="entry name" value="POLYKETIDE SYNTHASE-RELATED"/>
    <property type="match status" value="1"/>
</dbReference>
<dbReference type="STRING" id="679936.Sulac_0594"/>
<keyword evidence="4" id="KW-1003">Cell membrane</keyword>
<dbReference type="KEGG" id="sap:Sulac_0594"/>
<keyword evidence="9" id="KW-0472">Membrane</keyword>
<dbReference type="PANTHER" id="PTHR11712:SF352">
    <property type="entry name" value="3-OXOACYL-[ACYL-CARRIER-PROTEIN] SYNTHASE"/>
    <property type="match status" value="1"/>
</dbReference>
<keyword evidence="8" id="KW-1133">Transmembrane helix</keyword>
<dbReference type="Gene3D" id="3.40.47.10">
    <property type="match status" value="1"/>
</dbReference>
<evidence type="ECO:0000256" key="1">
    <source>
        <dbReference type="ARBA" id="ARBA00004533"/>
    </source>
</evidence>
<dbReference type="Pfam" id="PF00109">
    <property type="entry name" value="ketoacyl-synt"/>
    <property type="match status" value="1"/>
</dbReference>
<dbReference type="PATRIC" id="fig|679936.5.peg.632"/>
<evidence type="ECO:0000256" key="6">
    <source>
        <dbReference type="ARBA" id="ARBA00022679"/>
    </source>
</evidence>